<dbReference type="PANTHER" id="PTHR48029">
    <property type="entry name" value="NUCLEOLAR PROTEIN 8"/>
    <property type="match status" value="1"/>
</dbReference>
<dbReference type="PROSITE" id="PS50102">
    <property type="entry name" value="RRM"/>
    <property type="match status" value="1"/>
</dbReference>
<dbReference type="PANTHER" id="PTHR48029:SF1">
    <property type="entry name" value="NUCLEOLAR PROTEIN 8"/>
    <property type="match status" value="1"/>
</dbReference>
<comment type="subunit">
    <text evidence="6">Interacts with the GTP form of RRAGA, RRAGC and RRAGD. Interacts with NIP7. Interacts with DDX18; the interaction is RNA-dependent. Interacts with DDX47; the interaction is RNA-dependent.</text>
</comment>
<accession>A0A8B7QEH6</accession>
<dbReference type="InterPro" id="IPR034138">
    <property type="entry name" value="NOP8_RRM"/>
</dbReference>
<organism evidence="11 12">
    <name type="scientific">Hipposideros armiger</name>
    <name type="common">Great Himalayan leaf-nosed bat</name>
    <dbReference type="NCBI Taxonomy" id="186990"/>
    <lineage>
        <taxon>Eukaryota</taxon>
        <taxon>Metazoa</taxon>
        <taxon>Chordata</taxon>
        <taxon>Craniata</taxon>
        <taxon>Vertebrata</taxon>
        <taxon>Euteleostomi</taxon>
        <taxon>Mammalia</taxon>
        <taxon>Eutheria</taxon>
        <taxon>Laurasiatheria</taxon>
        <taxon>Chiroptera</taxon>
        <taxon>Yinpterochiroptera</taxon>
        <taxon>Rhinolophoidea</taxon>
        <taxon>Hipposideridae</taxon>
        <taxon>Hipposideros</taxon>
    </lineage>
</organism>
<evidence type="ECO:0000256" key="3">
    <source>
        <dbReference type="ARBA" id="ARBA00022884"/>
    </source>
</evidence>
<dbReference type="Gene3D" id="3.30.70.330">
    <property type="match status" value="1"/>
</dbReference>
<dbReference type="SMART" id="SM00360">
    <property type="entry name" value="RRM"/>
    <property type="match status" value="1"/>
</dbReference>
<dbReference type="AlphaFoldDB" id="A0A8B7QEH6"/>
<dbReference type="InterPro" id="IPR012677">
    <property type="entry name" value="Nucleotide-bd_a/b_plait_sf"/>
</dbReference>
<feature type="region of interest" description="Disordered" evidence="9">
    <location>
        <begin position="1040"/>
        <end position="1060"/>
    </location>
</feature>
<feature type="region of interest" description="Disordered" evidence="9">
    <location>
        <begin position="462"/>
        <end position="501"/>
    </location>
</feature>
<evidence type="ECO:0000256" key="9">
    <source>
        <dbReference type="SAM" id="MobiDB-lite"/>
    </source>
</evidence>
<dbReference type="GO" id="GO:0005730">
    <property type="term" value="C:nucleolus"/>
    <property type="evidence" value="ECO:0007669"/>
    <property type="project" value="UniProtKB-SubCell"/>
</dbReference>
<dbReference type="GO" id="GO:1902570">
    <property type="term" value="P:protein localization to nucleolus"/>
    <property type="evidence" value="ECO:0007669"/>
    <property type="project" value="TreeGrafter"/>
</dbReference>
<dbReference type="CDD" id="cd12226">
    <property type="entry name" value="RRM_NOL8"/>
    <property type="match status" value="1"/>
</dbReference>
<feature type="compositionally biased region" description="Basic and acidic residues" evidence="9">
    <location>
        <begin position="758"/>
        <end position="767"/>
    </location>
</feature>
<feature type="compositionally biased region" description="Polar residues" evidence="9">
    <location>
        <begin position="675"/>
        <end position="696"/>
    </location>
</feature>
<evidence type="ECO:0000256" key="2">
    <source>
        <dbReference type="ARBA" id="ARBA00022553"/>
    </source>
</evidence>
<name>A0A8B7QEH6_HIPAR</name>
<feature type="compositionally biased region" description="Basic and acidic residues" evidence="9">
    <location>
        <begin position="1126"/>
        <end position="1135"/>
    </location>
</feature>
<feature type="compositionally biased region" description="Basic and acidic residues" evidence="9">
    <location>
        <begin position="972"/>
        <end position="1000"/>
    </location>
</feature>
<dbReference type="RefSeq" id="XP_019486048.1">
    <property type="nucleotide sequence ID" value="XM_019630503.1"/>
</dbReference>
<dbReference type="OrthoDB" id="21643at2759"/>
<feature type="compositionally biased region" description="Basic and acidic residues" evidence="9">
    <location>
        <begin position="849"/>
        <end position="859"/>
    </location>
</feature>
<dbReference type="InterPro" id="IPR000504">
    <property type="entry name" value="RRM_dom"/>
</dbReference>
<evidence type="ECO:0000313" key="12">
    <source>
        <dbReference type="RefSeq" id="XP_019486048.1"/>
    </source>
</evidence>
<keyword evidence="3 8" id="KW-0694">RNA-binding</keyword>
<evidence type="ECO:0000256" key="8">
    <source>
        <dbReference type="PROSITE-ProRule" id="PRU00176"/>
    </source>
</evidence>
<dbReference type="InterPro" id="IPR035979">
    <property type="entry name" value="RBD_domain_sf"/>
</dbReference>
<feature type="region of interest" description="Disordered" evidence="9">
    <location>
        <begin position="530"/>
        <end position="562"/>
    </location>
</feature>
<keyword evidence="4" id="KW-0539">Nucleus</keyword>
<feature type="compositionally biased region" description="Acidic residues" evidence="9">
    <location>
        <begin position="870"/>
        <end position="879"/>
    </location>
</feature>
<protein>
    <recommendedName>
        <fullName evidence="7">Nucleolar protein 8</fullName>
    </recommendedName>
</protein>
<dbReference type="GeneID" id="109375236"/>
<reference evidence="12" key="1">
    <citation type="submission" date="2025-08" db="UniProtKB">
        <authorList>
            <consortium name="RefSeq"/>
        </authorList>
    </citation>
    <scope>IDENTIFICATION</scope>
    <source>
        <tissue evidence="12">Muscle</tissue>
    </source>
</reference>
<dbReference type="Pfam" id="PF00076">
    <property type="entry name" value="RRM_1"/>
    <property type="match status" value="1"/>
</dbReference>
<dbReference type="FunFam" id="3.30.70.330:FF:000346">
    <property type="entry name" value="Nucleolar protein 8"/>
    <property type="match status" value="1"/>
</dbReference>
<evidence type="ECO:0000256" key="5">
    <source>
        <dbReference type="ARBA" id="ARBA00054821"/>
    </source>
</evidence>
<feature type="compositionally biased region" description="Polar residues" evidence="9">
    <location>
        <begin position="621"/>
        <end position="633"/>
    </location>
</feature>
<feature type="region of interest" description="Disordered" evidence="9">
    <location>
        <begin position="621"/>
        <end position="796"/>
    </location>
</feature>
<proteinExistence type="predicted"/>
<feature type="region of interest" description="Disordered" evidence="9">
    <location>
        <begin position="1103"/>
        <end position="1135"/>
    </location>
</feature>
<feature type="compositionally biased region" description="Basic and acidic residues" evidence="9">
    <location>
        <begin position="782"/>
        <end position="792"/>
    </location>
</feature>
<keyword evidence="11" id="KW-1185">Reference proteome</keyword>
<evidence type="ECO:0000256" key="6">
    <source>
        <dbReference type="ARBA" id="ARBA00065066"/>
    </source>
</evidence>
<comment type="function">
    <text evidence="5">Plays an essential role in the survival of diffuse-type gastric cancer cells. Acts as a nucleolar anchoring protein for DDX47. May be involved in regulation of gene expression at the post-transcriptional level or in ribosome biogenesis in cancer cells.</text>
</comment>
<evidence type="ECO:0000259" key="10">
    <source>
        <dbReference type="PROSITE" id="PS50102"/>
    </source>
</evidence>
<sequence>MWKNGLVSEELRERTLLCREKIIFPTKTRCVCPVFMKTNRETKRLFVGGLGQNISEADLQNQFSRFGEVSDVEIITRKDDQGNPQKVFAYINIRVAETDLKRCMSVLNKTKWKGGTLQIQLAKESFLHRLAQERQEAKAKKEKSTIGNTNLLKKMGVVDFHVKAVPGTEVRGHKNWVVSKFGRVLPVLHLKNQRKHKIMKYDPSKYCHNLKKIGEDFTNVIPISNLTWELEGGNDPMSKKRRGEFSDFHSPPKKIIKAQKDEGSTVSLAVRPRSSRVIVESPHMTWQQATQELPNNPIAPQLLHVPDSDNQKVKHAFFQTSGSETTRSKNSMSDDDTDSEDELRLIIAREENRARTVWSLTNEFENDSFEVVRDDFKSDVHKPCSLTGLGIKNNISCLDNVGNDCNYDSGDTDEIIAMKNKAGKVKNSTEFSQMEKPIYKKTSLKNRKNCELSDHCSEVPKKNNVELASSHRVKRLSHKSLSNSSSSEDAESVSESAKSEEDEYNAMMKNCLSVALTLADLGQLAGSDLEAPKEDTESNGWETTTKCDRASKSHRTSGGLHRGQQCIHPEEIVVSLLEGEENTPRKQTQKENNLKPKFQAFMGVSSLYGKKSMKKSLKESVASNNINKNQNSLKLEDPTSVSMEKEFPYANGSSSELTPSQRAKSAKKADDPNHIQPQKKQSTFESQDHTVGSPGSSEKGCRNYISSLLPLKDKKSLSVGAETPFDEDFCHRTTKTGEGSEKRPDLNSHMAPEWSPEVFRRHSRGSETDFPFSRSSSSDVNAEDKHAEDNQKRLAALTARQKAKELQKKLVHDALANLDGHPEDKPTHIIFGSDSESETVETSTWEQSHLGEKPMKESLGRVSGKLFDSSNDEESDSEDDSSRFRIKPQFEGRAGKKLLDLQSHFATDDRFRMDSRFLESDSEEEQEEVNDMMTTEEEALAAEKLKALDVVQSVLCTSRSGPASKGPAAAKKFKDIIHYDPTRHDHATYERKTDDKPKESKAKRKKKREEAEKLPEVSKEMYYNIATDLKEIFQTIKDNNEKEDMPWNEDRGREKAKEVHDPDALVTGAQQPGGFTFSFFDSDPQDVKEETYRIETVKHAKTAWQRAPHFQDSSSEGEDVTEETDDRMPNSEEVSLPEKETTRFFFFCKDDERLHGFDLFWSGMGGNISRNSWEARTNILRVDCRKKHKDAKRKVKPK</sequence>
<evidence type="ECO:0000256" key="4">
    <source>
        <dbReference type="ARBA" id="ARBA00023242"/>
    </source>
</evidence>
<feature type="domain" description="RRM" evidence="10">
    <location>
        <begin position="43"/>
        <end position="124"/>
    </location>
</feature>
<feature type="compositionally biased region" description="Acidic residues" evidence="9">
    <location>
        <begin position="1115"/>
        <end position="1125"/>
    </location>
</feature>
<comment type="subcellular location">
    <subcellularLocation>
        <location evidence="1">Nucleus</location>
        <location evidence="1">Nucleolus</location>
    </subcellularLocation>
</comment>
<evidence type="ECO:0000256" key="1">
    <source>
        <dbReference type="ARBA" id="ARBA00004604"/>
    </source>
</evidence>
<dbReference type="GO" id="GO:0003723">
    <property type="term" value="F:RNA binding"/>
    <property type="evidence" value="ECO:0007669"/>
    <property type="project" value="UniProtKB-UniRule"/>
</dbReference>
<keyword evidence="2" id="KW-0597">Phosphoprotein</keyword>
<dbReference type="CTD" id="55035"/>
<evidence type="ECO:0000313" key="11">
    <source>
        <dbReference type="Proteomes" id="UP000694851"/>
    </source>
</evidence>
<feature type="compositionally biased region" description="Polar residues" evidence="9">
    <location>
        <begin position="651"/>
        <end position="663"/>
    </location>
</feature>
<feature type="region of interest" description="Disordered" evidence="9">
    <location>
        <begin position="817"/>
        <end position="886"/>
    </location>
</feature>
<dbReference type="KEGG" id="hai:109375236"/>
<feature type="region of interest" description="Disordered" evidence="9">
    <location>
        <begin position="319"/>
        <end position="340"/>
    </location>
</feature>
<feature type="region of interest" description="Disordered" evidence="9">
    <location>
        <begin position="958"/>
        <end position="1015"/>
    </location>
</feature>
<dbReference type="Proteomes" id="UP000694851">
    <property type="component" value="Unplaced"/>
</dbReference>
<evidence type="ECO:0000256" key="7">
    <source>
        <dbReference type="ARBA" id="ARBA00068539"/>
    </source>
</evidence>
<gene>
    <name evidence="12" type="primary">NOL8</name>
</gene>
<dbReference type="SUPFAM" id="SSF54928">
    <property type="entry name" value="RNA-binding domain, RBD"/>
    <property type="match status" value="1"/>
</dbReference>
<feature type="compositionally biased region" description="Polar residues" evidence="9">
    <location>
        <begin position="319"/>
        <end position="331"/>
    </location>
</feature>
<feature type="compositionally biased region" description="Low complexity" evidence="9">
    <location>
        <begin position="960"/>
        <end position="970"/>
    </location>
</feature>